<evidence type="ECO:0000256" key="6">
    <source>
        <dbReference type="ARBA" id="ARBA00023136"/>
    </source>
</evidence>
<feature type="region of interest" description="Disordered" evidence="7">
    <location>
        <begin position="500"/>
        <end position="519"/>
    </location>
</feature>
<keyword evidence="5" id="KW-0406">Ion transport</keyword>
<dbReference type="GO" id="GO:0006826">
    <property type="term" value="P:iron ion transport"/>
    <property type="evidence" value="ECO:0007669"/>
    <property type="project" value="TreeGrafter"/>
</dbReference>
<keyword evidence="3 8" id="KW-0812">Transmembrane</keyword>
<gene>
    <name evidence="10" type="ORF">K461DRAFT_225862</name>
</gene>
<dbReference type="PANTHER" id="PTHR32361">
    <property type="entry name" value="FERRIC/CUPRIC REDUCTASE TRANSMEMBRANE COMPONENT"/>
    <property type="match status" value="1"/>
</dbReference>
<proteinExistence type="predicted"/>
<feature type="transmembrane region" description="Helical" evidence="8">
    <location>
        <begin position="165"/>
        <end position="186"/>
    </location>
</feature>
<comment type="caution">
    <text evidence="10">The sequence shown here is derived from an EMBL/GenBank/DDBJ whole genome shotgun (WGS) entry which is preliminary data.</text>
</comment>
<keyword evidence="4 8" id="KW-1133">Transmembrane helix</keyword>
<feature type="transmembrane region" description="Helical" evidence="8">
    <location>
        <begin position="227"/>
        <end position="247"/>
    </location>
</feature>
<accession>A0A9P4MJL9</accession>
<protein>
    <submittedName>
        <fullName evidence="10">Ferric reductase-like protein transmembrane component 4</fullName>
    </submittedName>
</protein>
<keyword evidence="11" id="KW-1185">Reference proteome</keyword>
<feature type="domain" description="Ferric oxidoreductase" evidence="9">
    <location>
        <begin position="270"/>
        <end position="387"/>
    </location>
</feature>
<dbReference type="PANTHER" id="PTHR32361:SF9">
    <property type="entry name" value="FERRIC REDUCTASE TRANSMEMBRANE COMPONENT 3-RELATED"/>
    <property type="match status" value="1"/>
</dbReference>
<dbReference type="InterPro" id="IPR051410">
    <property type="entry name" value="Ferric/Cupric_Reductase"/>
</dbReference>
<dbReference type="Pfam" id="PF01794">
    <property type="entry name" value="Ferric_reduct"/>
    <property type="match status" value="1"/>
</dbReference>
<name>A0A9P4MJL9_9PEZI</name>
<feature type="transmembrane region" description="Helical" evidence="8">
    <location>
        <begin position="371"/>
        <end position="391"/>
    </location>
</feature>
<dbReference type="GO" id="GO:0005886">
    <property type="term" value="C:plasma membrane"/>
    <property type="evidence" value="ECO:0007669"/>
    <property type="project" value="TreeGrafter"/>
</dbReference>
<dbReference type="EMBL" id="ML996086">
    <property type="protein sequence ID" value="KAF2152204.1"/>
    <property type="molecule type" value="Genomic_DNA"/>
</dbReference>
<dbReference type="SFLD" id="SFLDG01168">
    <property type="entry name" value="Ferric_reductase_subgroup_(FRE"/>
    <property type="match status" value="1"/>
</dbReference>
<evidence type="ECO:0000256" key="7">
    <source>
        <dbReference type="SAM" id="MobiDB-lite"/>
    </source>
</evidence>
<evidence type="ECO:0000313" key="11">
    <source>
        <dbReference type="Proteomes" id="UP000799439"/>
    </source>
</evidence>
<organism evidence="10 11">
    <name type="scientific">Myriangium duriaei CBS 260.36</name>
    <dbReference type="NCBI Taxonomy" id="1168546"/>
    <lineage>
        <taxon>Eukaryota</taxon>
        <taxon>Fungi</taxon>
        <taxon>Dikarya</taxon>
        <taxon>Ascomycota</taxon>
        <taxon>Pezizomycotina</taxon>
        <taxon>Dothideomycetes</taxon>
        <taxon>Dothideomycetidae</taxon>
        <taxon>Myriangiales</taxon>
        <taxon>Myriangiaceae</taxon>
        <taxon>Myriangium</taxon>
    </lineage>
</organism>
<evidence type="ECO:0000313" key="10">
    <source>
        <dbReference type="EMBL" id="KAF2152204.1"/>
    </source>
</evidence>
<feature type="transmembrane region" description="Helical" evidence="8">
    <location>
        <begin position="305"/>
        <end position="328"/>
    </location>
</feature>
<dbReference type="SUPFAM" id="SSF52343">
    <property type="entry name" value="Ferredoxin reductase-like, C-terminal NADP-linked domain"/>
    <property type="match status" value="1"/>
</dbReference>
<evidence type="ECO:0000256" key="2">
    <source>
        <dbReference type="ARBA" id="ARBA00022448"/>
    </source>
</evidence>
<dbReference type="OrthoDB" id="167398at2759"/>
<keyword evidence="6 8" id="KW-0472">Membrane</keyword>
<evidence type="ECO:0000256" key="5">
    <source>
        <dbReference type="ARBA" id="ARBA00023065"/>
    </source>
</evidence>
<keyword evidence="2" id="KW-0813">Transport</keyword>
<dbReference type="InterPro" id="IPR039261">
    <property type="entry name" value="FNR_nucleotide-bd"/>
</dbReference>
<sequence length="685" mass="76135">MGSSTALRAQHGLVGYGIPAFQPLCAYGCRDAISGATLNCSMVESNDMGGMSDMAGMAMTDPSCYATDDAFLQTLAWCISSKCKDVQASTLEQYWQDNVPGSYAVQPSPKETYQQTLARINGTPSVVYSGSGSLNQTSVLAEDAWFGAYNTDKVFLQQEKQQEGFGLVILLSGVLIPIAFSLLRFVPFPNIWRTQFNAWIIDPPLFGTKADTPVLFGLFQMPKRGQALFIFYFILINVVLSAVNYEYADPNVWYPNNRWRWMVMLVSNRFGILSFANMPLIFLYAGRNNFLLWVTNWSHYTFLLVHRWIAIIATFQAIFHSLLYLYAYVKAGTHSAESKLPYWIWGIVGTISMSILLPTSVMPIRRKAYELFLTWHVAISILVVVGCYYHILKEFQHQWGYELWIVLCMAVWGFDRLFRMLRLARYGIKQATITAVDDQYLRITVPGVVASGHAYLYFPTLTWRVWENHPFSVASTILPLPPSSTPSPNHSVSDIEKLPHVTANPTHSPSGSTSGASTTTSAPQVGITFYVRTHAGLTALLRARSAIPILIEAGYTSDSHSLASAHTASTLIALAGGVGITATLPHLHTHAGRAKLYWGCRTQALVDDVKRSGALTDVEQEVVIGRRMDVREILEAELGNCSGKNEVCVLVSGPEGMIDEVRCAYTEIVRKRTVTARLVVESFSW</sequence>
<dbReference type="InterPro" id="IPR013130">
    <property type="entry name" value="Fe3_Rdtase_TM_dom"/>
</dbReference>
<reference evidence="10" key="1">
    <citation type="journal article" date="2020" name="Stud. Mycol.">
        <title>101 Dothideomycetes genomes: a test case for predicting lifestyles and emergence of pathogens.</title>
        <authorList>
            <person name="Haridas S."/>
            <person name="Albert R."/>
            <person name="Binder M."/>
            <person name="Bloem J."/>
            <person name="Labutti K."/>
            <person name="Salamov A."/>
            <person name="Andreopoulos B."/>
            <person name="Baker S."/>
            <person name="Barry K."/>
            <person name="Bills G."/>
            <person name="Bluhm B."/>
            <person name="Cannon C."/>
            <person name="Castanera R."/>
            <person name="Culley D."/>
            <person name="Daum C."/>
            <person name="Ezra D."/>
            <person name="Gonzalez J."/>
            <person name="Henrissat B."/>
            <person name="Kuo A."/>
            <person name="Liang C."/>
            <person name="Lipzen A."/>
            <person name="Lutzoni F."/>
            <person name="Magnuson J."/>
            <person name="Mondo S."/>
            <person name="Nolan M."/>
            <person name="Ohm R."/>
            <person name="Pangilinan J."/>
            <person name="Park H.-J."/>
            <person name="Ramirez L."/>
            <person name="Alfaro M."/>
            <person name="Sun H."/>
            <person name="Tritt A."/>
            <person name="Yoshinaga Y."/>
            <person name="Zwiers L.-H."/>
            <person name="Turgeon B."/>
            <person name="Goodwin S."/>
            <person name="Spatafora J."/>
            <person name="Crous P."/>
            <person name="Grigoriev I."/>
        </authorList>
    </citation>
    <scope>NUCLEOTIDE SEQUENCE</scope>
    <source>
        <strain evidence="10">CBS 260.36</strain>
    </source>
</reference>
<feature type="transmembrane region" description="Helical" evidence="8">
    <location>
        <begin position="259"/>
        <end position="284"/>
    </location>
</feature>
<feature type="compositionally biased region" description="Low complexity" evidence="7">
    <location>
        <begin position="508"/>
        <end position="519"/>
    </location>
</feature>
<dbReference type="AlphaFoldDB" id="A0A9P4MJL9"/>
<evidence type="ECO:0000256" key="1">
    <source>
        <dbReference type="ARBA" id="ARBA00004141"/>
    </source>
</evidence>
<dbReference type="SFLD" id="SFLDS00052">
    <property type="entry name" value="Ferric_Reductase_Domain"/>
    <property type="match status" value="1"/>
</dbReference>
<dbReference type="Proteomes" id="UP000799439">
    <property type="component" value="Unassembled WGS sequence"/>
</dbReference>
<evidence type="ECO:0000256" key="4">
    <source>
        <dbReference type="ARBA" id="ARBA00022989"/>
    </source>
</evidence>
<feature type="transmembrane region" description="Helical" evidence="8">
    <location>
        <begin position="403"/>
        <end position="421"/>
    </location>
</feature>
<dbReference type="CDD" id="cd06186">
    <property type="entry name" value="NOX_Duox_like_FAD_NADP"/>
    <property type="match status" value="1"/>
</dbReference>
<dbReference type="GO" id="GO:0015677">
    <property type="term" value="P:copper ion import"/>
    <property type="evidence" value="ECO:0007669"/>
    <property type="project" value="TreeGrafter"/>
</dbReference>
<evidence type="ECO:0000256" key="8">
    <source>
        <dbReference type="SAM" id="Phobius"/>
    </source>
</evidence>
<dbReference type="GO" id="GO:0006879">
    <property type="term" value="P:intracellular iron ion homeostasis"/>
    <property type="evidence" value="ECO:0007669"/>
    <property type="project" value="TreeGrafter"/>
</dbReference>
<evidence type="ECO:0000259" key="9">
    <source>
        <dbReference type="Pfam" id="PF01794"/>
    </source>
</evidence>
<dbReference type="Gene3D" id="3.40.50.80">
    <property type="entry name" value="Nucleotide-binding domain of ferredoxin-NADP reductase (FNR) module"/>
    <property type="match status" value="1"/>
</dbReference>
<evidence type="ECO:0000256" key="3">
    <source>
        <dbReference type="ARBA" id="ARBA00022692"/>
    </source>
</evidence>
<feature type="transmembrane region" description="Helical" evidence="8">
    <location>
        <begin position="340"/>
        <end position="359"/>
    </location>
</feature>
<comment type="subcellular location">
    <subcellularLocation>
        <location evidence="1">Membrane</location>
        <topology evidence="1">Multi-pass membrane protein</topology>
    </subcellularLocation>
</comment>
<dbReference type="GO" id="GO:0000293">
    <property type="term" value="F:ferric-chelate reductase activity"/>
    <property type="evidence" value="ECO:0007669"/>
    <property type="project" value="TreeGrafter"/>
</dbReference>